<organism evidence="10">
    <name type="scientific">Picea sitchensis</name>
    <name type="common">Sitka spruce</name>
    <name type="synonym">Pinus sitchensis</name>
    <dbReference type="NCBI Taxonomy" id="3332"/>
    <lineage>
        <taxon>Eukaryota</taxon>
        <taxon>Viridiplantae</taxon>
        <taxon>Streptophyta</taxon>
        <taxon>Embryophyta</taxon>
        <taxon>Tracheophyta</taxon>
        <taxon>Spermatophyta</taxon>
        <taxon>Pinopsida</taxon>
        <taxon>Pinidae</taxon>
        <taxon>Conifers I</taxon>
        <taxon>Pinales</taxon>
        <taxon>Pinaceae</taxon>
        <taxon>Picea</taxon>
    </lineage>
</organism>
<proteinExistence type="evidence at transcript level"/>
<evidence type="ECO:0000256" key="4">
    <source>
        <dbReference type="ARBA" id="ARBA00022692"/>
    </source>
</evidence>
<keyword evidence="4 9" id="KW-0812">Transmembrane</keyword>
<evidence type="ECO:0000256" key="1">
    <source>
        <dbReference type="ARBA" id="ARBA00004370"/>
    </source>
</evidence>
<dbReference type="PANTHER" id="PTHR37247:SF1">
    <property type="entry name" value="TRANSMEMBRANE PROTEIN"/>
    <property type="match status" value="1"/>
</dbReference>
<dbReference type="GO" id="GO:0016020">
    <property type="term" value="C:membrane"/>
    <property type="evidence" value="ECO:0007669"/>
    <property type="project" value="UniProtKB-SubCell"/>
</dbReference>
<evidence type="ECO:0000256" key="2">
    <source>
        <dbReference type="ARBA" id="ARBA00008274"/>
    </source>
</evidence>
<dbReference type="AlphaFoldDB" id="B8LQK1"/>
<dbReference type="InterPro" id="IPR001901">
    <property type="entry name" value="Translocase_SecE/Sec61-g"/>
</dbReference>
<keyword evidence="6 9" id="KW-1133">Transmembrane helix</keyword>
<dbReference type="InterPro" id="IPR038379">
    <property type="entry name" value="SecE_sf"/>
</dbReference>
<keyword evidence="7" id="KW-0811">Translocation</keyword>
<dbReference type="Pfam" id="PF00584">
    <property type="entry name" value="SecE"/>
    <property type="match status" value="1"/>
</dbReference>
<accession>B8LQK1</accession>
<reference evidence="10" key="1">
    <citation type="submission" date="2007-06" db="EMBL/GenBank/DDBJ databases">
        <title>Full length cDNA sequences from Sitka Spruce (Picea sitchensis).</title>
        <authorList>
            <person name="Ralph S.G."/>
            <person name="Chun H.E."/>
            <person name="Liao N."/>
            <person name="Ali J."/>
            <person name="Reid K."/>
            <person name="Kolosova N."/>
            <person name="Cooper N."/>
            <person name="Cullis C."/>
            <person name="Jancsik S."/>
            <person name="Moore R."/>
            <person name="Mayo M."/>
            <person name="Wagner S."/>
            <person name="Holt R.A."/>
            <person name="Jones S.J.M."/>
            <person name="Marra M.A."/>
            <person name="Ritland C.E."/>
            <person name="Ritland K."/>
            <person name="Bohlmann J."/>
        </authorList>
    </citation>
    <scope>NUCLEOTIDE SEQUENCE</scope>
    <source>
        <tissue evidence="10">Bark</tissue>
    </source>
</reference>
<protein>
    <submittedName>
        <fullName evidence="10">Uncharacterized protein</fullName>
    </submittedName>
</protein>
<keyword evidence="8 9" id="KW-0472">Membrane</keyword>
<evidence type="ECO:0000256" key="8">
    <source>
        <dbReference type="ARBA" id="ARBA00023136"/>
    </source>
</evidence>
<dbReference type="Gene3D" id="1.20.5.1030">
    <property type="entry name" value="Preprotein translocase secy subunit"/>
    <property type="match status" value="1"/>
</dbReference>
<evidence type="ECO:0000256" key="3">
    <source>
        <dbReference type="ARBA" id="ARBA00022448"/>
    </source>
</evidence>
<evidence type="ECO:0000256" key="6">
    <source>
        <dbReference type="ARBA" id="ARBA00022989"/>
    </source>
</evidence>
<dbReference type="GO" id="GO:0006886">
    <property type="term" value="P:intracellular protein transport"/>
    <property type="evidence" value="ECO:0007669"/>
    <property type="project" value="InterPro"/>
</dbReference>
<dbReference type="GO" id="GO:0006605">
    <property type="term" value="P:protein targeting"/>
    <property type="evidence" value="ECO:0007669"/>
    <property type="project" value="InterPro"/>
</dbReference>
<keyword evidence="5" id="KW-0653">Protein transport</keyword>
<evidence type="ECO:0000256" key="7">
    <source>
        <dbReference type="ARBA" id="ARBA00023010"/>
    </source>
</evidence>
<dbReference type="PANTHER" id="PTHR37247">
    <property type="entry name" value="TRANSMEMBRANE PROTEIN"/>
    <property type="match status" value="1"/>
</dbReference>
<evidence type="ECO:0000256" key="9">
    <source>
        <dbReference type="SAM" id="Phobius"/>
    </source>
</evidence>
<keyword evidence="3" id="KW-0813">Transport</keyword>
<feature type="transmembrane region" description="Helical" evidence="9">
    <location>
        <begin position="144"/>
        <end position="168"/>
    </location>
</feature>
<dbReference type="EMBL" id="EF678154">
    <property type="protein sequence ID" value="ABR17931.1"/>
    <property type="molecule type" value="mRNA"/>
</dbReference>
<name>B8LQK1_PICSI</name>
<evidence type="ECO:0000256" key="5">
    <source>
        <dbReference type="ARBA" id="ARBA00022927"/>
    </source>
</evidence>
<comment type="similarity">
    <text evidence="2">Belongs to the SecE/SEC61-gamma family.</text>
</comment>
<evidence type="ECO:0000313" key="10">
    <source>
        <dbReference type="EMBL" id="ABR17931.1"/>
    </source>
</evidence>
<comment type="subcellular location">
    <subcellularLocation>
        <location evidence="1">Membrane</location>
    </subcellularLocation>
</comment>
<sequence length="175" mass="19891">MISTLSMIISGWPRSCSGFVKQSFSDKLKFGMNISHTKSLNTNLPYRLTAEVLVPPSFNLKLKCKYSSSKMQSQQGSSRIMATRADRPYLSIDKDIDTDPFLLWLGKELLRDSKSALLFLWEQPGQLKYIEWPSFQSTLKTATLTLLLVMLLIIFLSSVDSVLSYLLVLTLRRNS</sequence>